<feature type="compositionally biased region" description="Low complexity" evidence="1">
    <location>
        <begin position="12"/>
        <end position="55"/>
    </location>
</feature>
<dbReference type="AlphaFoldDB" id="A0AAV9UJQ5"/>
<feature type="compositionally biased region" description="Polar residues" evidence="1">
    <location>
        <begin position="229"/>
        <end position="238"/>
    </location>
</feature>
<evidence type="ECO:0000313" key="2">
    <source>
        <dbReference type="EMBL" id="KAK6341336.1"/>
    </source>
</evidence>
<comment type="caution">
    <text evidence="2">The sequence shown here is derived from an EMBL/GenBank/DDBJ whole genome shotgun (WGS) entry which is preliminary data.</text>
</comment>
<accession>A0AAV9UJQ5</accession>
<dbReference type="EMBL" id="JAVHNQ010000007">
    <property type="protein sequence ID" value="KAK6341336.1"/>
    <property type="molecule type" value="Genomic_DNA"/>
</dbReference>
<organism evidence="2 3">
    <name type="scientific">Orbilia brochopaga</name>
    <dbReference type="NCBI Taxonomy" id="3140254"/>
    <lineage>
        <taxon>Eukaryota</taxon>
        <taxon>Fungi</taxon>
        <taxon>Dikarya</taxon>
        <taxon>Ascomycota</taxon>
        <taxon>Pezizomycotina</taxon>
        <taxon>Orbiliomycetes</taxon>
        <taxon>Orbiliales</taxon>
        <taxon>Orbiliaceae</taxon>
        <taxon>Orbilia</taxon>
    </lineage>
</organism>
<feature type="compositionally biased region" description="Pro residues" evidence="1">
    <location>
        <begin position="207"/>
        <end position="220"/>
    </location>
</feature>
<protein>
    <submittedName>
        <fullName evidence="2">Uncharacterized protein</fullName>
    </submittedName>
</protein>
<feature type="compositionally biased region" description="Low complexity" evidence="1">
    <location>
        <begin position="85"/>
        <end position="106"/>
    </location>
</feature>
<feature type="compositionally biased region" description="Basic and acidic residues" evidence="1">
    <location>
        <begin position="68"/>
        <end position="84"/>
    </location>
</feature>
<feature type="compositionally biased region" description="Low complexity" evidence="1">
    <location>
        <begin position="243"/>
        <end position="255"/>
    </location>
</feature>
<evidence type="ECO:0000256" key="1">
    <source>
        <dbReference type="SAM" id="MobiDB-lite"/>
    </source>
</evidence>
<keyword evidence="3" id="KW-1185">Reference proteome</keyword>
<gene>
    <name evidence="2" type="ORF">TWF696_008415</name>
</gene>
<sequence>MPPVTPQRKLKSCLSSASSPSDCSSPADSLLSTPTATATPPTPYSSGSSPCYSTPTPAPRRQKKSVRFHPEAEIKEFRRVKEVRTSSSTSTSNSGSGSSSSTTATTQRREERRVEKRVEKRVDARVEKKVDARVERKVEARVEKKVDPRVEKKVEKKVERKEPVLEVKKGKKRKETQDDSYEYESTASRIRENGAAGLGITVDHSYGPPPAAPPQAPLPRPTKRERTKYSQSPTTQSAEPKMTYSFDDSTSTSSYPNLSFGQAPPPPVPTQNSSFTEIANYPPVPQIMSTGWSFTEKPEEAWWAYQEPAQQPPMAAAASSRQLRRKRSFESRKPTSDNRHPTAAPELMDVDSMRSRRGSSKSNSSTSSSLPTEYVAKEVKVEAPTRTSSRRRREEHTWEEQYRMEILKKQARQKTRDREVKKHARVDPYSSFDRDAGAGYYAKGPAYSFSAANEGYDGYF</sequence>
<feature type="compositionally biased region" description="Basic and acidic residues" evidence="1">
    <location>
        <begin position="107"/>
        <end position="168"/>
    </location>
</feature>
<dbReference type="Proteomes" id="UP001375240">
    <property type="component" value="Unassembled WGS sequence"/>
</dbReference>
<feature type="compositionally biased region" description="Basic and acidic residues" evidence="1">
    <location>
        <begin position="328"/>
        <end position="340"/>
    </location>
</feature>
<reference evidence="2 3" key="1">
    <citation type="submission" date="2019-10" db="EMBL/GenBank/DDBJ databases">
        <authorList>
            <person name="Palmer J.M."/>
        </authorList>
    </citation>
    <scope>NUCLEOTIDE SEQUENCE [LARGE SCALE GENOMIC DNA]</scope>
    <source>
        <strain evidence="2 3">TWF696</strain>
    </source>
</reference>
<evidence type="ECO:0000313" key="3">
    <source>
        <dbReference type="Proteomes" id="UP001375240"/>
    </source>
</evidence>
<feature type="compositionally biased region" description="Low complexity" evidence="1">
    <location>
        <begin position="360"/>
        <end position="369"/>
    </location>
</feature>
<feature type="compositionally biased region" description="Low complexity" evidence="1">
    <location>
        <begin position="304"/>
        <end position="318"/>
    </location>
</feature>
<feature type="region of interest" description="Disordered" evidence="1">
    <location>
        <begin position="1"/>
        <end position="277"/>
    </location>
</feature>
<name>A0AAV9UJQ5_9PEZI</name>
<feature type="region of interest" description="Disordered" evidence="1">
    <location>
        <begin position="303"/>
        <end position="397"/>
    </location>
</feature>
<proteinExistence type="predicted"/>